<evidence type="ECO:0000256" key="6">
    <source>
        <dbReference type="SAM" id="MobiDB-lite"/>
    </source>
</evidence>
<evidence type="ECO:0000313" key="8">
    <source>
        <dbReference type="Proteomes" id="UP000317243"/>
    </source>
</evidence>
<evidence type="ECO:0000256" key="2">
    <source>
        <dbReference type="ARBA" id="ARBA00008854"/>
    </source>
</evidence>
<feature type="region of interest" description="Disordered" evidence="6">
    <location>
        <begin position="188"/>
        <end position="209"/>
    </location>
</feature>
<evidence type="ECO:0000256" key="4">
    <source>
        <dbReference type="ARBA" id="ARBA00022989"/>
    </source>
</evidence>
<dbReference type="PANTHER" id="PTHR34478:SF2">
    <property type="entry name" value="MEMBRANE PROTEIN"/>
    <property type="match status" value="1"/>
</dbReference>
<evidence type="ECO:0000256" key="1">
    <source>
        <dbReference type="ARBA" id="ARBA00004167"/>
    </source>
</evidence>
<dbReference type="Gene3D" id="1.20.1440.20">
    <property type="entry name" value="LemA-like domain"/>
    <property type="match status" value="1"/>
</dbReference>
<keyword evidence="5" id="KW-0472">Membrane</keyword>
<gene>
    <name evidence="7" type="ORF">KOR42_52300</name>
</gene>
<keyword evidence="8" id="KW-1185">Reference proteome</keyword>
<evidence type="ECO:0000256" key="5">
    <source>
        <dbReference type="ARBA" id="ARBA00023136"/>
    </source>
</evidence>
<comment type="similarity">
    <text evidence="2">Belongs to the LemA family.</text>
</comment>
<dbReference type="OrthoDB" id="9804152at2"/>
<dbReference type="InterPro" id="IPR007156">
    <property type="entry name" value="MamQ_LemA"/>
</dbReference>
<dbReference type="RefSeq" id="WP_146512497.1">
    <property type="nucleotide sequence ID" value="NZ_SIHI01000073.1"/>
</dbReference>
<dbReference type="AlphaFoldDB" id="A0A5C5VBJ7"/>
<keyword evidence="3" id="KW-0812">Transmembrane</keyword>
<sequence length="223" mass="24427">MKSILPVLIVLGLIVVGIGGCAVSGYNRVISLDEKVKSSWAQVETQLQRRYDLIPNLVETVKGVAAQEESIFVGVAEARSKYQNASTINEKAAAASGLESALGRLLAIREAYPELRSNESFLKLQDQLEGTENRVSVERGRYNEAVQSLNSYIRGIPGSLWASFVGVQKAEYFEVESDAAREVPKVDFRDSSKESASVETIPQDSVTQRTGPARFVRRVSLTS</sequence>
<name>A0A5C5VBJ7_9PLAN</name>
<organism evidence="7 8">
    <name type="scientific">Thalassoglobus neptunius</name>
    <dbReference type="NCBI Taxonomy" id="1938619"/>
    <lineage>
        <taxon>Bacteria</taxon>
        <taxon>Pseudomonadati</taxon>
        <taxon>Planctomycetota</taxon>
        <taxon>Planctomycetia</taxon>
        <taxon>Planctomycetales</taxon>
        <taxon>Planctomycetaceae</taxon>
        <taxon>Thalassoglobus</taxon>
    </lineage>
</organism>
<dbReference type="PANTHER" id="PTHR34478">
    <property type="entry name" value="PROTEIN LEMA"/>
    <property type="match status" value="1"/>
</dbReference>
<dbReference type="Proteomes" id="UP000317243">
    <property type="component" value="Unassembled WGS sequence"/>
</dbReference>
<reference evidence="7 8" key="1">
    <citation type="submission" date="2019-02" db="EMBL/GenBank/DDBJ databases">
        <title>Deep-cultivation of Planctomycetes and their phenomic and genomic characterization uncovers novel biology.</title>
        <authorList>
            <person name="Wiegand S."/>
            <person name="Jogler M."/>
            <person name="Boedeker C."/>
            <person name="Pinto D."/>
            <person name="Vollmers J."/>
            <person name="Rivas-Marin E."/>
            <person name="Kohn T."/>
            <person name="Peeters S.H."/>
            <person name="Heuer A."/>
            <person name="Rast P."/>
            <person name="Oberbeckmann S."/>
            <person name="Bunk B."/>
            <person name="Jeske O."/>
            <person name="Meyerdierks A."/>
            <person name="Storesund J.E."/>
            <person name="Kallscheuer N."/>
            <person name="Luecker S."/>
            <person name="Lage O.M."/>
            <person name="Pohl T."/>
            <person name="Merkel B.J."/>
            <person name="Hornburger P."/>
            <person name="Mueller R.-W."/>
            <person name="Bruemmer F."/>
            <person name="Labrenz M."/>
            <person name="Spormann A.M."/>
            <person name="Op Den Camp H."/>
            <person name="Overmann J."/>
            <person name="Amann R."/>
            <person name="Jetten M.S.M."/>
            <person name="Mascher T."/>
            <person name="Medema M.H."/>
            <person name="Devos D.P."/>
            <person name="Kaster A.-K."/>
            <person name="Ovreas L."/>
            <person name="Rohde M."/>
            <person name="Galperin M.Y."/>
            <person name="Jogler C."/>
        </authorList>
    </citation>
    <scope>NUCLEOTIDE SEQUENCE [LARGE SCALE GENOMIC DNA]</scope>
    <source>
        <strain evidence="7 8">KOR42</strain>
    </source>
</reference>
<protein>
    <submittedName>
        <fullName evidence="7">LemA family protein</fullName>
    </submittedName>
</protein>
<dbReference type="Pfam" id="PF04011">
    <property type="entry name" value="LemA"/>
    <property type="match status" value="1"/>
</dbReference>
<dbReference type="SUPFAM" id="SSF140478">
    <property type="entry name" value="LemA-like"/>
    <property type="match status" value="1"/>
</dbReference>
<proteinExistence type="inferred from homology"/>
<dbReference type="InterPro" id="IPR023353">
    <property type="entry name" value="LemA-like_dom_sf"/>
</dbReference>
<keyword evidence="4" id="KW-1133">Transmembrane helix</keyword>
<comment type="caution">
    <text evidence="7">The sequence shown here is derived from an EMBL/GenBank/DDBJ whole genome shotgun (WGS) entry which is preliminary data.</text>
</comment>
<dbReference type="EMBL" id="SIHI01000073">
    <property type="protein sequence ID" value="TWT35082.1"/>
    <property type="molecule type" value="Genomic_DNA"/>
</dbReference>
<comment type="subcellular location">
    <subcellularLocation>
        <location evidence="1">Membrane</location>
        <topology evidence="1">Single-pass membrane protein</topology>
    </subcellularLocation>
</comment>
<evidence type="ECO:0000256" key="3">
    <source>
        <dbReference type="ARBA" id="ARBA00022692"/>
    </source>
</evidence>
<evidence type="ECO:0000313" key="7">
    <source>
        <dbReference type="EMBL" id="TWT35082.1"/>
    </source>
</evidence>
<dbReference type="PROSITE" id="PS51257">
    <property type="entry name" value="PROKAR_LIPOPROTEIN"/>
    <property type="match status" value="1"/>
</dbReference>
<dbReference type="GO" id="GO:0016020">
    <property type="term" value="C:membrane"/>
    <property type="evidence" value="ECO:0007669"/>
    <property type="project" value="UniProtKB-SubCell"/>
</dbReference>
<accession>A0A5C5VBJ7</accession>
<feature type="compositionally biased region" description="Polar residues" evidence="6">
    <location>
        <begin position="194"/>
        <end position="209"/>
    </location>
</feature>